<keyword evidence="4 9" id="KW-0949">S-adenosyl-L-methionine</keyword>
<sequence length="280" mass="31223">MNGTRHPHWLVRKAYDEASIEKMESMLNSACLATVCQSAHCPNLGECFSRGTATFMILGTQCTRNCRFCTVDTGAPSQIDPLEPERIAETVKTLGLKFVVVTSVTRDDLPDGGAAQFAHTLEQVRIHCPGTKIEVLVPDFKGSLASLKTVLNARPDMFNHNIETVPRLYESVRPQAIYRRSLSVLAYATWYRVPVKSGLMLGLGETKKEVHRVLKDLKRVGCTHLTLGQYLAPSDHHFPIDRYVSPEEFQDWETIALEMGFKGVMSGPLVRSSYLAHTMA</sequence>
<comment type="pathway">
    <text evidence="9">Protein modification; protein lipoylation via endogenous pathway; protein N(6)-(lipoyl)lysine from octanoyl-[acyl-carrier-protein]: step 2/2.</text>
</comment>
<protein>
    <recommendedName>
        <fullName evidence="9">Lipoyl synthase</fullName>
        <ecNumber evidence="9">2.8.1.8</ecNumber>
    </recommendedName>
    <alternativeName>
        <fullName evidence="9">Lip-syn</fullName>
        <shortName evidence="9">LS</shortName>
    </alternativeName>
    <alternativeName>
        <fullName evidence="9">Lipoate synthase</fullName>
    </alternativeName>
    <alternativeName>
        <fullName evidence="9">Lipoic acid synthase</fullName>
    </alternativeName>
    <alternativeName>
        <fullName evidence="9">Sulfur insertion protein LipA</fullName>
    </alternativeName>
</protein>
<dbReference type="UniPathway" id="UPA00538">
    <property type="reaction ID" value="UER00593"/>
</dbReference>
<evidence type="ECO:0000313" key="12">
    <source>
        <dbReference type="Proteomes" id="UP000192418"/>
    </source>
</evidence>
<dbReference type="SFLD" id="SFLDF00271">
    <property type="entry name" value="lipoyl_synthase"/>
    <property type="match status" value="1"/>
</dbReference>
<evidence type="ECO:0000256" key="1">
    <source>
        <dbReference type="ARBA" id="ARBA00022485"/>
    </source>
</evidence>
<feature type="binding site" evidence="9">
    <location>
        <position position="36"/>
    </location>
    <ligand>
        <name>[4Fe-4S] cluster</name>
        <dbReference type="ChEBI" id="CHEBI:49883"/>
        <label>1</label>
    </ligand>
</feature>
<dbReference type="SUPFAM" id="SSF102114">
    <property type="entry name" value="Radical SAM enzymes"/>
    <property type="match status" value="1"/>
</dbReference>
<dbReference type="FunFam" id="3.20.20.70:FF:000040">
    <property type="entry name" value="Lipoyl synthase"/>
    <property type="match status" value="1"/>
</dbReference>
<feature type="binding site" evidence="9">
    <location>
        <position position="66"/>
    </location>
    <ligand>
        <name>[4Fe-4S] cluster</name>
        <dbReference type="ChEBI" id="CHEBI:49883"/>
        <label>2</label>
        <note>4Fe-4S-S-AdoMet</note>
    </ligand>
</feature>
<dbReference type="PROSITE" id="PS51918">
    <property type="entry name" value="RADICAL_SAM"/>
    <property type="match status" value="1"/>
</dbReference>
<dbReference type="EC" id="2.8.1.8" evidence="9"/>
<dbReference type="NCBIfam" id="NF009544">
    <property type="entry name" value="PRK12928.1"/>
    <property type="match status" value="1"/>
</dbReference>
<proteinExistence type="inferred from homology"/>
<dbReference type="PANTHER" id="PTHR10949">
    <property type="entry name" value="LIPOYL SYNTHASE"/>
    <property type="match status" value="1"/>
</dbReference>
<comment type="cofactor">
    <cofactor evidence="9">
        <name>[4Fe-4S] cluster</name>
        <dbReference type="ChEBI" id="CHEBI:49883"/>
    </cofactor>
    <text evidence="9">Binds 2 [4Fe-4S] clusters per subunit. One cluster is coordinated with 3 cysteines and an exchangeable S-adenosyl-L-methionine.</text>
</comment>
<dbReference type="STRING" id="1121400.SAMN02746065_11594"/>
<feature type="domain" description="Radical SAM core" evidence="10">
    <location>
        <begin position="48"/>
        <end position="262"/>
    </location>
</feature>
<comment type="function">
    <text evidence="9">Catalyzes the radical-mediated insertion of two sulfur atoms into the C-6 and C-8 positions of the octanoyl moiety bound to the lipoyl domains of lipoate-dependent enzymes, thereby converting the octanoylated domains into lipoylated derivatives.</text>
</comment>
<dbReference type="PIRSF" id="PIRSF005963">
    <property type="entry name" value="Lipoyl_synth"/>
    <property type="match status" value="1"/>
</dbReference>
<keyword evidence="2 9" id="KW-0963">Cytoplasm</keyword>
<dbReference type="RefSeq" id="WP_084070067.1">
    <property type="nucleotide sequence ID" value="NZ_FWXY01000015.1"/>
</dbReference>
<evidence type="ECO:0000256" key="4">
    <source>
        <dbReference type="ARBA" id="ARBA00022691"/>
    </source>
</evidence>
<dbReference type="AlphaFoldDB" id="A0A1W2D6N2"/>
<evidence type="ECO:0000259" key="10">
    <source>
        <dbReference type="PROSITE" id="PS51918"/>
    </source>
</evidence>
<keyword evidence="12" id="KW-1185">Reference proteome</keyword>
<evidence type="ECO:0000313" key="11">
    <source>
        <dbReference type="EMBL" id="SMC92732.1"/>
    </source>
</evidence>
<comment type="subcellular location">
    <subcellularLocation>
        <location evidence="9">Cytoplasm</location>
    </subcellularLocation>
</comment>
<dbReference type="InterPro" id="IPR007197">
    <property type="entry name" value="rSAM"/>
</dbReference>
<dbReference type="GO" id="GO:0016992">
    <property type="term" value="F:lipoate synthase activity"/>
    <property type="evidence" value="ECO:0007669"/>
    <property type="project" value="UniProtKB-UniRule"/>
</dbReference>
<dbReference type="CDD" id="cd01335">
    <property type="entry name" value="Radical_SAM"/>
    <property type="match status" value="1"/>
</dbReference>
<feature type="binding site" evidence="9">
    <location>
        <position position="41"/>
    </location>
    <ligand>
        <name>[4Fe-4S] cluster</name>
        <dbReference type="ChEBI" id="CHEBI:49883"/>
        <label>1</label>
    </ligand>
</feature>
<keyword evidence="3 9" id="KW-0808">Transferase</keyword>
<dbReference type="PANTHER" id="PTHR10949:SF0">
    <property type="entry name" value="LIPOYL SYNTHASE, MITOCHONDRIAL"/>
    <property type="match status" value="1"/>
</dbReference>
<dbReference type="OrthoDB" id="9787898at2"/>
<evidence type="ECO:0000256" key="9">
    <source>
        <dbReference type="HAMAP-Rule" id="MF_00206"/>
    </source>
</evidence>
<feature type="binding site" evidence="9">
    <location>
        <position position="62"/>
    </location>
    <ligand>
        <name>[4Fe-4S] cluster</name>
        <dbReference type="ChEBI" id="CHEBI:49883"/>
        <label>2</label>
        <note>4Fe-4S-S-AdoMet</note>
    </ligand>
</feature>
<dbReference type="GO" id="GO:0051539">
    <property type="term" value="F:4 iron, 4 sulfur cluster binding"/>
    <property type="evidence" value="ECO:0007669"/>
    <property type="project" value="UniProtKB-UniRule"/>
</dbReference>
<evidence type="ECO:0000256" key="6">
    <source>
        <dbReference type="ARBA" id="ARBA00023004"/>
    </source>
</evidence>
<dbReference type="GO" id="GO:0005737">
    <property type="term" value="C:cytoplasm"/>
    <property type="evidence" value="ECO:0007669"/>
    <property type="project" value="UniProtKB-SubCell"/>
</dbReference>
<reference evidence="11 12" key="1">
    <citation type="submission" date="2017-04" db="EMBL/GenBank/DDBJ databases">
        <authorList>
            <person name="Afonso C.L."/>
            <person name="Miller P.J."/>
            <person name="Scott M.A."/>
            <person name="Spackman E."/>
            <person name="Goraichik I."/>
            <person name="Dimitrov K.M."/>
            <person name="Suarez D.L."/>
            <person name="Swayne D.E."/>
        </authorList>
    </citation>
    <scope>NUCLEOTIDE SEQUENCE [LARGE SCALE GENOMIC DNA]</scope>
    <source>
        <strain evidence="11 12">DSM 3385</strain>
    </source>
</reference>
<feature type="binding site" evidence="9">
    <location>
        <position position="47"/>
    </location>
    <ligand>
        <name>[4Fe-4S] cluster</name>
        <dbReference type="ChEBI" id="CHEBI:49883"/>
        <label>1</label>
    </ligand>
</feature>
<comment type="similarity">
    <text evidence="9">Belongs to the radical SAM superfamily. Lipoyl synthase family.</text>
</comment>
<name>A0A1W2D6N2_9BACT</name>
<dbReference type="NCBIfam" id="NF004019">
    <property type="entry name" value="PRK05481.1"/>
    <property type="match status" value="1"/>
</dbReference>
<dbReference type="SFLD" id="SFLDS00029">
    <property type="entry name" value="Radical_SAM"/>
    <property type="match status" value="1"/>
</dbReference>
<evidence type="ECO:0000256" key="8">
    <source>
        <dbReference type="ARBA" id="ARBA00047326"/>
    </source>
</evidence>
<dbReference type="Pfam" id="PF04055">
    <property type="entry name" value="Radical_SAM"/>
    <property type="match status" value="1"/>
</dbReference>
<keyword evidence="7 9" id="KW-0411">Iron-sulfur</keyword>
<dbReference type="SMART" id="SM00729">
    <property type="entry name" value="Elp3"/>
    <property type="match status" value="1"/>
</dbReference>
<feature type="binding site" evidence="9">
    <location>
        <position position="69"/>
    </location>
    <ligand>
        <name>[4Fe-4S] cluster</name>
        <dbReference type="ChEBI" id="CHEBI:49883"/>
        <label>2</label>
        <note>4Fe-4S-S-AdoMet</note>
    </ligand>
</feature>
<keyword evidence="1 9" id="KW-0004">4Fe-4S</keyword>
<feature type="binding site" evidence="9">
    <location>
        <position position="273"/>
    </location>
    <ligand>
        <name>[4Fe-4S] cluster</name>
        <dbReference type="ChEBI" id="CHEBI:49883"/>
        <label>1</label>
    </ligand>
</feature>
<dbReference type="HAMAP" id="MF_00206">
    <property type="entry name" value="Lipoyl_synth"/>
    <property type="match status" value="1"/>
</dbReference>
<dbReference type="NCBIfam" id="TIGR00510">
    <property type="entry name" value="lipA"/>
    <property type="match status" value="1"/>
</dbReference>
<accession>A0A1W2D6N2</accession>
<keyword evidence="5 9" id="KW-0479">Metal-binding</keyword>
<dbReference type="InterPro" id="IPR058240">
    <property type="entry name" value="rSAM_sf"/>
</dbReference>
<dbReference type="InterPro" id="IPR013785">
    <property type="entry name" value="Aldolase_TIM"/>
</dbReference>
<dbReference type="InterPro" id="IPR003698">
    <property type="entry name" value="Lipoyl_synth"/>
</dbReference>
<dbReference type="GO" id="GO:0009249">
    <property type="term" value="P:protein lipoylation"/>
    <property type="evidence" value="ECO:0007669"/>
    <property type="project" value="UniProtKB-UniRule"/>
</dbReference>
<evidence type="ECO:0000256" key="5">
    <source>
        <dbReference type="ARBA" id="ARBA00022723"/>
    </source>
</evidence>
<comment type="catalytic activity">
    <reaction evidence="8 9">
        <text>[[Fe-S] cluster scaffold protein carrying a second [4Fe-4S](2+) cluster] + N(6)-octanoyl-L-lysyl-[protein] + 2 oxidized [2Fe-2S]-[ferredoxin] + 2 S-adenosyl-L-methionine + 4 H(+) = [[Fe-S] cluster scaffold protein] + N(6)-[(R)-dihydrolipoyl]-L-lysyl-[protein] + 4 Fe(3+) + 2 hydrogen sulfide + 2 5'-deoxyadenosine + 2 L-methionine + 2 reduced [2Fe-2S]-[ferredoxin]</text>
        <dbReference type="Rhea" id="RHEA:16585"/>
        <dbReference type="Rhea" id="RHEA-COMP:9928"/>
        <dbReference type="Rhea" id="RHEA-COMP:10000"/>
        <dbReference type="Rhea" id="RHEA-COMP:10001"/>
        <dbReference type="Rhea" id="RHEA-COMP:10475"/>
        <dbReference type="Rhea" id="RHEA-COMP:14568"/>
        <dbReference type="Rhea" id="RHEA-COMP:14569"/>
        <dbReference type="ChEBI" id="CHEBI:15378"/>
        <dbReference type="ChEBI" id="CHEBI:17319"/>
        <dbReference type="ChEBI" id="CHEBI:29034"/>
        <dbReference type="ChEBI" id="CHEBI:29919"/>
        <dbReference type="ChEBI" id="CHEBI:33722"/>
        <dbReference type="ChEBI" id="CHEBI:33737"/>
        <dbReference type="ChEBI" id="CHEBI:33738"/>
        <dbReference type="ChEBI" id="CHEBI:57844"/>
        <dbReference type="ChEBI" id="CHEBI:59789"/>
        <dbReference type="ChEBI" id="CHEBI:78809"/>
        <dbReference type="ChEBI" id="CHEBI:83100"/>
        <dbReference type="EC" id="2.8.1.8"/>
    </reaction>
</comment>
<evidence type="ECO:0000256" key="7">
    <source>
        <dbReference type="ARBA" id="ARBA00023014"/>
    </source>
</evidence>
<evidence type="ECO:0000256" key="2">
    <source>
        <dbReference type="ARBA" id="ARBA00022490"/>
    </source>
</evidence>
<gene>
    <name evidence="9" type="primary">lipA</name>
    <name evidence="11" type="ORF">SAMN02746065_11594</name>
</gene>
<dbReference type="EMBL" id="FWXY01000015">
    <property type="protein sequence ID" value="SMC92732.1"/>
    <property type="molecule type" value="Genomic_DNA"/>
</dbReference>
<dbReference type="SFLD" id="SFLDG01058">
    <property type="entry name" value="lipoyl_synthase_like"/>
    <property type="match status" value="1"/>
</dbReference>
<dbReference type="Proteomes" id="UP000192418">
    <property type="component" value="Unassembled WGS sequence"/>
</dbReference>
<dbReference type="Gene3D" id="3.20.20.70">
    <property type="entry name" value="Aldolase class I"/>
    <property type="match status" value="1"/>
</dbReference>
<organism evidence="11 12">
    <name type="scientific">Desulfocicer vacuolatum DSM 3385</name>
    <dbReference type="NCBI Taxonomy" id="1121400"/>
    <lineage>
        <taxon>Bacteria</taxon>
        <taxon>Pseudomonadati</taxon>
        <taxon>Thermodesulfobacteriota</taxon>
        <taxon>Desulfobacteria</taxon>
        <taxon>Desulfobacterales</taxon>
        <taxon>Desulfobacteraceae</taxon>
        <taxon>Desulfocicer</taxon>
    </lineage>
</organism>
<evidence type="ECO:0000256" key="3">
    <source>
        <dbReference type="ARBA" id="ARBA00022679"/>
    </source>
</evidence>
<dbReference type="GO" id="GO:0046872">
    <property type="term" value="F:metal ion binding"/>
    <property type="evidence" value="ECO:0007669"/>
    <property type="project" value="UniProtKB-KW"/>
</dbReference>
<dbReference type="InterPro" id="IPR006638">
    <property type="entry name" value="Elp3/MiaA/NifB-like_rSAM"/>
</dbReference>
<keyword evidence="6 9" id="KW-0408">Iron</keyword>